<sequence length="197" mass="22349">MRRERTISDEQYLQVSAQISTHSIDARISAVHLFAELGSYREVSEMLEIPNHTIRCWSRTQDWWVSILTSVQKNVNDELDVRFSKIIGKSTQKVLDNLENGEEISFRGEIHKKQISAKDAAVVTAIMFDKRQLLRAQPTSISKQTSDERLNALADKMRALDSVLRPAINATSEPPPDVSSDIDPDADKYDDDEYIDG</sequence>
<name>A0A3B0YQJ7_9ZZZZ</name>
<evidence type="ECO:0000313" key="2">
    <source>
        <dbReference type="EMBL" id="VAW77777.1"/>
    </source>
</evidence>
<feature type="compositionally biased region" description="Acidic residues" evidence="1">
    <location>
        <begin position="180"/>
        <end position="197"/>
    </location>
</feature>
<reference evidence="2" key="1">
    <citation type="submission" date="2018-06" db="EMBL/GenBank/DDBJ databases">
        <authorList>
            <person name="Zhirakovskaya E."/>
        </authorList>
    </citation>
    <scope>NUCLEOTIDE SEQUENCE</scope>
</reference>
<dbReference type="EMBL" id="UOFL01000137">
    <property type="protein sequence ID" value="VAW77777.1"/>
    <property type="molecule type" value="Genomic_DNA"/>
</dbReference>
<evidence type="ECO:0000256" key="1">
    <source>
        <dbReference type="SAM" id="MobiDB-lite"/>
    </source>
</evidence>
<feature type="region of interest" description="Disordered" evidence="1">
    <location>
        <begin position="166"/>
        <end position="197"/>
    </location>
</feature>
<protein>
    <submittedName>
        <fullName evidence="2">Uncharacterized protein</fullName>
    </submittedName>
</protein>
<organism evidence="2">
    <name type="scientific">hydrothermal vent metagenome</name>
    <dbReference type="NCBI Taxonomy" id="652676"/>
    <lineage>
        <taxon>unclassified sequences</taxon>
        <taxon>metagenomes</taxon>
        <taxon>ecological metagenomes</taxon>
    </lineage>
</organism>
<gene>
    <name evidence="2" type="ORF">MNBD_GAMMA12-3923</name>
</gene>
<accession>A0A3B0YQJ7</accession>
<proteinExistence type="predicted"/>
<dbReference type="AlphaFoldDB" id="A0A3B0YQJ7"/>